<keyword evidence="2" id="KW-1185">Reference proteome</keyword>
<dbReference type="EMBL" id="CP115300">
    <property type="protein sequence ID" value="WBO69021.1"/>
    <property type="molecule type" value="Genomic_DNA"/>
</dbReference>
<sequence length="173" mass="19399">MLLPAARSAFTRLAEGLGGTECCGYALYSDAAAMTVCCAVNTRDHLARSQAADPDDAEYYRWSPAEWAHEGVGHEYFTEVNRHLLTRSITLGGLELCQWRDSVYEACVVTLETLLAEDILERDDDTVVVFAVSDHTDAEREAGWIRRLNPPHQTRRFTRWSAAPHYALSCFGE</sequence>
<organism evidence="1 2">
    <name type="scientific">Streptomyces camelliae</name>
    <dbReference type="NCBI Taxonomy" id="3004093"/>
    <lineage>
        <taxon>Bacteria</taxon>
        <taxon>Bacillati</taxon>
        <taxon>Actinomycetota</taxon>
        <taxon>Actinomycetes</taxon>
        <taxon>Kitasatosporales</taxon>
        <taxon>Streptomycetaceae</taxon>
        <taxon>Streptomyces</taxon>
    </lineage>
</organism>
<proteinExistence type="predicted"/>
<accession>A0ABY7PEH4</accession>
<dbReference type="InterPro" id="IPR025409">
    <property type="entry name" value="DUF4303"/>
</dbReference>
<evidence type="ECO:0000313" key="2">
    <source>
        <dbReference type="Proteomes" id="UP001212326"/>
    </source>
</evidence>
<evidence type="ECO:0000313" key="1">
    <source>
        <dbReference type="EMBL" id="WBO69021.1"/>
    </source>
</evidence>
<dbReference type="RefSeq" id="WP_270086238.1">
    <property type="nucleotide sequence ID" value="NZ_CP115300.1"/>
</dbReference>
<dbReference type="Proteomes" id="UP001212326">
    <property type="component" value="Chromosome"/>
</dbReference>
<name>A0ABY7PEH4_9ACTN</name>
<gene>
    <name evidence="1" type="ORF">O1G22_42805</name>
</gene>
<reference evidence="1 2" key="1">
    <citation type="submission" date="2022-12" db="EMBL/GenBank/DDBJ databases">
        <authorList>
            <person name="Mo P."/>
        </authorList>
    </citation>
    <scope>NUCLEOTIDE SEQUENCE [LARGE SCALE GENOMIC DNA]</scope>
    <source>
        <strain evidence="1 2">HUAS 2-6</strain>
    </source>
</reference>
<dbReference type="Pfam" id="PF14136">
    <property type="entry name" value="DUF4303"/>
    <property type="match status" value="1"/>
</dbReference>
<protein>
    <submittedName>
        <fullName evidence="1">DUF4303 domain-containing protein</fullName>
    </submittedName>
</protein>